<evidence type="ECO:0000313" key="2">
    <source>
        <dbReference type="Proteomes" id="UP000030652"/>
    </source>
</evidence>
<sequence>MTKKEFINLISNGEEDIIGNFLKLLNDNGIDYCVIGGLGVNAYVEPVVSLDLDIVVVADETERLLMKAEKYFKIERFPHSINLNTTKSDLRIQVQSDQRYQKFIPGSVKMDIMGYDMKVAAVDDILTGKIWAYMDKERRKSKRQKDLADIFRIIEKYPELKKLIPDSMEHLDF</sequence>
<dbReference type="InterPro" id="IPR043519">
    <property type="entry name" value="NT_sf"/>
</dbReference>
<reference evidence="1 2" key="1">
    <citation type="submission" date="2014-10" db="EMBL/GenBank/DDBJ databases">
        <title>Draft genome of anammox bacterium scalindua brodae, obtained using differential coverage binning of sequence data from two enrichment reactors.</title>
        <authorList>
            <person name="Speth D.R."/>
            <person name="Russ L."/>
            <person name="Kartal B."/>
            <person name="Op den Camp H.J."/>
            <person name="Dutilh B.E."/>
            <person name="Jetten M.S."/>
        </authorList>
    </citation>
    <scope>NUCLEOTIDE SEQUENCE [LARGE SCALE GENOMIC DNA]</scope>
    <source>
        <strain evidence="1">RU1</strain>
    </source>
</reference>
<dbReference type="Gene3D" id="3.30.460.40">
    <property type="match status" value="1"/>
</dbReference>
<dbReference type="eggNOG" id="ENOG5033ZMZ">
    <property type="taxonomic scope" value="Bacteria"/>
</dbReference>
<dbReference type="SUPFAM" id="SSF81301">
    <property type="entry name" value="Nucleotidyltransferase"/>
    <property type="match status" value="1"/>
</dbReference>
<name>A0A0B0EN20_9BACT</name>
<accession>A0A0B0EN20</accession>
<dbReference type="EMBL" id="JRYO01000120">
    <property type="protein sequence ID" value="KHE92538.1"/>
    <property type="molecule type" value="Genomic_DNA"/>
</dbReference>
<organism evidence="1 2">
    <name type="scientific">Candidatus Scalindua brodae</name>
    <dbReference type="NCBI Taxonomy" id="237368"/>
    <lineage>
        <taxon>Bacteria</taxon>
        <taxon>Pseudomonadati</taxon>
        <taxon>Planctomycetota</taxon>
        <taxon>Candidatus Brocadiia</taxon>
        <taxon>Candidatus Brocadiales</taxon>
        <taxon>Candidatus Scalinduaceae</taxon>
        <taxon>Candidatus Scalindua</taxon>
    </lineage>
</organism>
<gene>
    <name evidence="1" type="ORF">SCABRO_01687</name>
</gene>
<comment type="caution">
    <text evidence="1">The sequence shown here is derived from an EMBL/GenBank/DDBJ whole genome shotgun (WGS) entry which is preliminary data.</text>
</comment>
<evidence type="ECO:0000313" key="1">
    <source>
        <dbReference type="EMBL" id="KHE92538.1"/>
    </source>
</evidence>
<protein>
    <submittedName>
        <fullName evidence="1">Uncharacterized protein</fullName>
    </submittedName>
</protein>
<dbReference type="Proteomes" id="UP000030652">
    <property type="component" value="Unassembled WGS sequence"/>
</dbReference>
<dbReference type="AlphaFoldDB" id="A0A0B0EN20"/>
<proteinExistence type="predicted"/>